<dbReference type="InterPro" id="IPR043504">
    <property type="entry name" value="Peptidase_S1_PA_chymotrypsin"/>
</dbReference>
<dbReference type="SUPFAM" id="SSF56672">
    <property type="entry name" value="DNA/RNA polymerases"/>
    <property type="match status" value="1"/>
</dbReference>
<accession>A0A1E1WFB6</accession>
<dbReference type="GO" id="GO:0005198">
    <property type="term" value="F:structural molecule activity"/>
    <property type="evidence" value="ECO:0007669"/>
    <property type="project" value="InterPro"/>
</dbReference>
<dbReference type="InterPro" id="IPR009003">
    <property type="entry name" value="Peptidase_S1_PA"/>
</dbReference>
<dbReference type="GO" id="GO:0006351">
    <property type="term" value="P:DNA-templated transcription"/>
    <property type="evidence" value="ECO:0007669"/>
    <property type="project" value="InterPro"/>
</dbReference>
<gene>
    <name evidence="6" type="ORF">g.15935</name>
</gene>
<evidence type="ECO:0000259" key="4">
    <source>
        <dbReference type="PROSITE" id="PS50507"/>
    </source>
</evidence>
<dbReference type="Gene3D" id="1.20.960.20">
    <property type="match status" value="1"/>
</dbReference>
<feature type="domain" description="RdRp catalytic" evidence="4">
    <location>
        <begin position="2691"/>
        <end position="2818"/>
    </location>
</feature>
<dbReference type="PROSITE" id="PS51218">
    <property type="entry name" value="SF3_HELICASE_2"/>
    <property type="match status" value="1"/>
</dbReference>
<dbReference type="GO" id="GO:0003724">
    <property type="term" value="F:RNA helicase activity"/>
    <property type="evidence" value="ECO:0007669"/>
    <property type="project" value="InterPro"/>
</dbReference>
<dbReference type="SUPFAM" id="SSF50494">
    <property type="entry name" value="Trypsin-like serine proteases"/>
    <property type="match status" value="1"/>
</dbReference>
<evidence type="ECO:0000256" key="2">
    <source>
        <dbReference type="ARBA" id="ARBA00022806"/>
    </source>
</evidence>
<dbReference type="InterPro" id="IPR043128">
    <property type="entry name" value="Rev_trsase/Diguanyl_cyclase"/>
</dbReference>
<evidence type="ECO:0000259" key="5">
    <source>
        <dbReference type="PROSITE" id="PS51218"/>
    </source>
</evidence>
<reference evidence="6" key="1">
    <citation type="submission" date="2015-09" db="EMBL/GenBank/DDBJ databases">
        <title>De novo assembly of Pectinophora gossypiella (Pink Bollworm) gut transcriptome.</title>
        <authorList>
            <person name="Tassone E.E."/>
        </authorList>
    </citation>
    <scope>NUCLEOTIDE SEQUENCE</scope>
</reference>
<dbReference type="CDD" id="cd00205">
    <property type="entry name" value="rhv_like"/>
    <property type="match status" value="2"/>
</dbReference>
<dbReference type="InterPro" id="IPR033703">
    <property type="entry name" value="Rhv-like"/>
</dbReference>
<dbReference type="InterPro" id="IPR014872">
    <property type="entry name" value="Dicistrovirus_capsid-polyPr_C"/>
</dbReference>
<dbReference type="GO" id="GO:0071897">
    <property type="term" value="P:DNA biosynthetic process"/>
    <property type="evidence" value="ECO:0007669"/>
    <property type="project" value="UniProtKB-ARBA"/>
</dbReference>
<name>A0A1E1WFB6_PECGO</name>
<dbReference type="Gene3D" id="2.40.10.10">
    <property type="entry name" value="Trypsin-like serine proteases"/>
    <property type="match status" value="1"/>
</dbReference>
<dbReference type="SUPFAM" id="SSF88633">
    <property type="entry name" value="Positive stranded ssRNA viruses"/>
    <property type="match status" value="3"/>
</dbReference>
<dbReference type="InterPro" id="IPR029053">
    <property type="entry name" value="Viral_coat"/>
</dbReference>
<dbReference type="Gene3D" id="3.30.70.270">
    <property type="match status" value="1"/>
</dbReference>
<keyword evidence="3" id="KW-0547">Nucleotide-binding</keyword>
<dbReference type="Pfam" id="PF08762">
    <property type="entry name" value="CRPV_capsid"/>
    <property type="match status" value="1"/>
</dbReference>
<keyword evidence="2" id="KW-0347">Helicase</keyword>
<dbReference type="Pfam" id="PF00910">
    <property type="entry name" value="RNA_helicase"/>
    <property type="match status" value="1"/>
</dbReference>
<evidence type="ECO:0000256" key="1">
    <source>
        <dbReference type="ARBA" id="ARBA00020107"/>
    </source>
</evidence>
<dbReference type="GO" id="GO:0003968">
    <property type="term" value="F:RNA-directed RNA polymerase activity"/>
    <property type="evidence" value="ECO:0007669"/>
    <property type="project" value="InterPro"/>
</dbReference>
<dbReference type="InterPro" id="IPR043502">
    <property type="entry name" value="DNA/RNA_pol_sf"/>
</dbReference>
<organism evidence="6">
    <name type="scientific">Pectinophora gossypiella</name>
    <name type="common">Cotton pink bollworm</name>
    <name type="synonym">Depressaria gossypiella</name>
    <dbReference type="NCBI Taxonomy" id="13191"/>
    <lineage>
        <taxon>Eukaryota</taxon>
        <taxon>Metazoa</taxon>
        <taxon>Ecdysozoa</taxon>
        <taxon>Arthropoda</taxon>
        <taxon>Hexapoda</taxon>
        <taxon>Insecta</taxon>
        <taxon>Pterygota</taxon>
        <taxon>Neoptera</taxon>
        <taxon>Endopterygota</taxon>
        <taxon>Lepidoptera</taxon>
        <taxon>Glossata</taxon>
        <taxon>Ditrysia</taxon>
        <taxon>Gelechioidea</taxon>
        <taxon>Gelechiidae</taxon>
        <taxon>Apatetrinae</taxon>
        <taxon>Pectinophora</taxon>
    </lineage>
</organism>
<keyword evidence="2" id="KW-0378">Hydrolase</keyword>
<dbReference type="Gene3D" id="2.60.120.20">
    <property type="match status" value="3"/>
</dbReference>
<dbReference type="InterPro" id="IPR007094">
    <property type="entry name" value="RNA-dir_pol_PSvirus"/>
</dbReference>
<dbReference type="Pfam" id="PF00073">
    <property type="entry name" value="Rhv"/>
    <property type="match status" value="1"/>
</dbReference>
<dbReference type="GO" id="GO:0005524">
    <property type="term" value="F:ATP binding"/>
    <property type="evidence" value="ECO:0007669"/>
    <property type="project" value="UniProtKB-KW"/>
</dbReference>
<dbReference type="GO" id="GO:0039694">
    <property type="term" value="P:viral RNA genome replication"/>
    <property type="evidence" value="ECO:0007669"/>
    <property type="project" value="InterPro"/>
</dbReference>
<dbReference type="InterPro" id="IPR014759">
    <property type="entry name" value="Helicase_SF3_ssRNA_vir"/>
</dbReference>
<dbReference type="PROSITE" id="PS50507">
    <property type="entry name" value="RDRP_SSRNA_POS"/>
    <property type="match status" value="1"/>
</dbReference>
<dbReference type="EMBL" id="GDQN01005406">
    <property type="protein sequence ID" value="JAT85648.1"/>
    <property type="molecule type" value="Transcribed_RNA"/>
</dbReference>
<keyword evidence="3" id="KW-0067">ATP-binding</keyword>
<dbReference type="Pfam" id="PF00680">
    <property type="entry name" value="RdRP_1"/>
    <property type="match status" value="1"/>
</dbReference>
<evidence type="ECO:0000313" key="6">
    <source>
        <dbReference type="EMBL" id="JAT85648.1"/>
    </source>
</evidence>
<dbReference type="InterPro" id="IPR001676">
    <property type="entry name" value="Picornavirus_capsid"/>
</dbReference>
<sequence>MAAIFEPIYRELIASSFRNDEDLLYEEFELRQSVRKQFGLYQGPQFASLLEREWQEEYDKIVRKRNYFWYLMKSGNYYELDQCLNTNVYEDRICYENRRAAQREKQIEESRKKRLQRKQWYEELDSYKYWDLSTEEDEKQDNSELIEYYNTPSTYKKYKKPTLYDFADKTGGGYYKKKIEPARPVGFYERIHVVALKLRNIIEVLEDRRKRVLYRLGIRRDPLLEEFEMDRLQYQGNVEQNVGGDTNTVQVEPARNVVLTETEITQKDSTSMSNVGWSNLTSSDIISNHDSLVNRWLIIDTYEWSKDKVRNTTLVSLDLPRAAILSGTTTCNQPNKIPFRIHRFWRGDMIVKIHINCNKFQIGQLQCSWYYQPKADGSFPTKANVYTRSGTHHCVISAAPNNEVELRIPYKAYKSMYHTKTSRNNDFHDLPLDLGTLFVTVLSPLKTTGETSPKCNFTVYVKLENNEFTGMIAGDIDTPRQVREVRNDNGIEYQMDSVGTILNTAVPLVEKLLVGSSNDNNRDNPPLNAPPTYVVPTASHSWSYGTDISEPLHNLRLSAKAQTVHPDVDLDEMEIDVVKRKFMLCDIFKWSQQDSNGQLIWEMPVNPIPPKNYLYQTSPASQSQLATYQLTPIGFLSSMFNYWRGSIEFRFDIVASQFHSGKLMLAYIPGVDETAQVSIEQARASPNIVISLDNAMSYTWRVPFIADRPWWPRRYAGESVSNNTDSPSKIFVFVLNELVLAETVPDTLEILVYMRGGEDMEFSIPVQPSIGLGYDKNYVASRDTSDVFMTSTTESVYVGNWHTVPECLVLRHLTTSEGVARFTEPILDRPVYYTTANDIQANIREGSIVMRPISGYVFLKTTAFSEYIGVPVYWIENNIAARDRMEEIAKACKQNNFTHGAWMKDYVFTTTAANVKTSYGFLPPTLDTRQNPYGGNKAIPWTATTVDSIEYQGNREESFAMVDNTQSLASTGRGMLTFGERFTHLKDLARRYQIYGWVTVPKDNIERDPGSCSFVVPILPQGLNLAINTPTEVNQIWNRAREGHIPLIASLYRFYRGSIRIRIVVTNASGLVAWVQHRPDRKLTRQAITPCTQVTTAEAVFNHTYGVYMQDIDVNSVIEIEVPFYQMANFGLLQKPIVEKSSDWRSFYSLGELSIGFFGNKPTEDVRCTLYYALGDDCRFTTYQGVPPMVLLDDLPEYQVSLQYEGIGDMFFAPKKIGEEVADGVAESLSSSLQPMLDSFLSSFKNVLSETYGSVKETISSFDFATKVNNILSQIVHALNNPTPSTIAISVISILVTLGVITYAMYNVVKDYIVAIWKFIKKRVSPSEPRDGAEVGKDALEFNGSVEENAATGFMSIICGGLCTLFGMKSDRDRYVPLADSLFKNIDKGMKMSNVCFVFFKNLMSVIGDMKAWIVQRLYPGLNAAEALMEGRDIIDKWVTYSSDLFDPMMSQNIKYSHELQNRLLDCYAFGKILRVKALETQYPAVIQLINNTFEKLHKLHVELIAQGIDPQVRKMPFTIYNYGAPEIGKSHLTTDICAQLCGSQEIKSETNLMCVLNATSKFWDNCDRQPCLVMDDAFNIRKGTMLEDQIAAIYNVVSPVVLVPPKAAVEDKGRPYNPEIFILNSNVAFFKTEICLEEALWRRRDILIKTELDPDFKKDDCVHCQQNLKVNARLPKEAINSLKDYHHLRFKYTFDVTNENCIYLPEDRYLKYPELIVLLKELFKKNREAEQYKFASRVEASNTVSGTRKSLVSDVENLEQLWNDAMNKRRMAQEVVKNSTYRSIMNSFSQKASEKYDDLKHKILKTIHTTINPTNNRYLLLNSTCTECVRIRYQCMSCKIKLERTLLGTASDPVRESVTPPQFSGATDLFPLGFEEMSTNSESSIGIINDPQLQFQNDSHGEVEIGFLDCFENEVCESTTKWFHENIYKCNNPILSKFKDFVESWQSRIILELRKYPRYARTPSVFKKVCNSLCDCHHNYRNNPPFVLQGACSFINPNRPDFPDKIVQFGCTNKCWMLLPWVIYETALYCKRNLTIEPWMIELVDCDYEGESMLSRVLCGMTKWVYDFYYNKMSPAIKCVFTFFSSFKGWILGLSFLSLVFSTVIMGAGAVEICENVKQKKIITREIEKLQTSTAALNVNLSDEHNPAISYESKTYADSGKGKVNRHAKPRVKIPTKVVKELRHEGVQQFSVVEDRLRENMAAIVAYVEVEGVVRSYKNYGLMLRGHTMIIQRHYYDFWKNLPATATFTFVNAKIKNHPLGIPLHNFFNLEVEWFATPNVEYYDSNFGLLHLPNILPSYKDITKFIAKSSDHEYVQVNQVYLYHCIEDRLMHCNMSVTGRREVTDDSWLRLDECYSYQYSQVGLCGSVLIARNLERPIIGIHFAGLRSGGQGFAEPITQESFVIEQRDVQNYRFEDLNLYTVDDKPKVEFDTLLYPQGCVPKEYAHNQGCVSQYVPSLIQGVYEVDTEPNPLSPRDSRVIPPGQSPLKLGCEHMGKPPIDFEPNLLKGAADDLCQTILKEVQPVRHKIELVSLQDAICGNNAIEGFQPLEWSSSEGFPLRSLRPAGKKGKRWLFDLEETAEGYKLKGMHAELKRQLCIGNEYRRKGIRLPTVFTDCLKDTCIDSEKCKIPGKTRIFSISPVQYTIAFKQYFNDFLASYQNCRIKSEHGIGINVDSLEWTTVADYITTYGDKIVAGDYKNFGPGLMLSCVKEAFNIIMAWYERYDPNEERNLVRRVLLSEILYAKHLCLNVLYEVPCGIPSGSPITTPLNSLVNSLYIRCAWKSITNMPFDAMHNNIKILTYGDDVCINVRDDVIDIFNTCTLSEFFKKYNIVFTDIDKTDNIIPFRTLDNVTFLKRGFVRHPFNNVLFLAPIDEQSIRKCVNWIHNKGDHVLNTLENCVQACELAFGHGPVYYNRVRETLSHECIKKLGQSFIAPSWIEKSERCYGM</sequence>
<feature type="domain" description="SF3 helicase" evidence="5">
    <location>
        <begin position="1497"/>
        <end position="1666"/>
    </location>
</feature>
<dbReference type="InterPro" id="IPR000605">
    <property type="entry name" value="Helicase_SF3_ssDNA/RNA_vir"/>
</dbReference>
<dbReference type="GO" id="GO:0003723">
    <property type="term" value="F:RNA binding"/>
    <property type="evidence" value="ECO:0007669"/>
    <property type="project" value="InterPro"/>
</dbReference>
<dbReference type="CDD" id="cd23169">
    <property type="entry name" value="ps-ssRNAv-Picornavirales"/>
    <property type="match status" value="1"/>
</dbReference>
<protein>
    <recommendedName>
        <fullName evidence="1">Genome polyprotein</fullName>
    </recommendedName>
</protein>
<proteinExistence type="predicted"/>
<dbReference type="InterPro" id="IPR001205">
    <property type="entry name" value="RNA-dir_pol_C"/>
</dbReference>
<evidence type="ECO:0000256" key="3">
    <source>
        <dbReference type="ARBA" id="ARBA00022840"/>
    </source>
</evidence>